<keyword evidence="3" id="KW-0804">Transcription</keyword>
<keyword evidence="2" id="KW-0238">DNA-binding</keyword>
<dbReference type="InterPro" id="IPR018060">
    <property type="entry name" value="HTH_AraC"/>
</dbReference>
<evidence type="ECO:0000313" key="6">
    <source>
        <dbReference type="Proteomes" id="UP000252086"/>
    </source>
</evidence>
<accession>A0A366D1E4</accession>
<dbReference type="OrthoDB" id="5740883at2"/>
<organism evidence="5 6">
    <name type="scientific">Marinomonas aquiplantarum</name>
    <dbReference type="NCBI Taxonomy" id="491951"/>
    <lineage>
        <taxon>Bacteria</taxon>
        <taxon>Pseudomonadati</taxon>
        <taxon>Pseudomonadota</taxon>
        <taxon>Gammaproteobacteria</taxon>
        <taxon>Oceanospirillales</taxon>
        <taxon>Oceanospirillaceae</taxon>
        <taxon>Marinomonas</taxon>
    </lineage>
</organism>
<feature type="domain" description="HTH araC/xylS-type" evidence="4">
    <location>
        <begin position="138"/>
        <end position="236"/>
    </location>
</feature>
<dbReference type="EMBL" id="QNRF01000003">
    <property type="protein sequence ID" value="RBO83735.1"/>
    <property type="molecule type" value="Genomic_DNA"/>
</dbReference>
<sequence>MRDSIEILSYQGTDKAHLHSHTQIVMPLSGQLELEVEGQQQAVEFGQACLISSQQAHTHQAVQDNRCLVLNALPIWNQDLISQEKFIQLTPQAQAYLPFLSTLSADPSTLKQQQALALLEHLLPVPKETLRHAHIRLQKAKQLIDHEFASGLTIKEVAQQVHLSSGQLTLLFKQQLGITPKQYLLKKQLTAAKYWLSSSRDSLDEIAEKVGLSNASALVRLFHQHENMTPGTFRSTLLVESQKQFPSCE</sequence>
<dbReference type="GO" id="GO:0003700">
    <property type="term" value="F:DNA-binding transcription factor activity"/>
    <property type="evidence" value="ECO:0007669"/>
    <property type="project" value="InterPro"/>
</dbReference>
<dbReference type="Proteomes" id="UP000252086">
    <property type="component" value="Unassembled WGS sequence"/>
</dbReference>
<dbReference type="InterPro" id="IPR009057">
    <property type="entry name" value="Homeodomain-like_sf"/>
</dbReference>
<dbReference type="InterPro" id="IPR013096">
    <property type="entry name" value="Cupin_2"/>
</dbReference>
<dbReference type="SUPFAM" id="SSF46689">
    <property type="entry name" value="Homeodomain-like"/>
    <property type="match status" value="2"/>
</dbReference>
<evidence type="ECO:0000259" key="4">
    <source>
        <dbReference type="PROSITE" id="PS01124"/>
    </source>
</evidence>
<dbReference type="GO" id="GO:0043565">
    <property type="term" value="F:sequence-specific DNA binding"/>
    <property type="evidence" value="ECO:0007669"/>
    <property type="project" value="InterPro"/>
</dbReference>
<evidence type="ECO:0000256" key="1">
    <source>
        <dbReference type="ARBA" id="ARBA00023015"/>
    </source>
</evidence>
<dbReference type="Gene3D" id="1.10.10.60">
    <property type="entry name" value="Homeodomain-like"/>
    <property type="match status" value="2"/>
</dbReference>
<gene>
    <name evidence="5" type="ORF">DFP76_1037</name>
</gene>
<name>A0A366D1E4_9GAMM</name>
<evidence type="ECO:0000256" key="3">
    <source>
        <dbReference type="ARBA" id="ARBA00023163"/>
    </source>
</evidence>
<dbReference type="SMART" id="SM00342">
    <property type="entry name" value="HTH_ARAC"/>
    <property type="match status" value="1"/>
</dbReference>
<dbReference type="RefSeq" id="WP_113873739.1">
    <property type="nucleotide sequence ID" value="NZ_QNRF01000003.1"/>
</dbReference>
<dbReference type="InterPro" id="IPR050204">
    <property type="entry name" value="AraC_XylS_family_regulators"/>
</dbReference>
<reference evidence="5 6" key="1">
    <citation type="submission" date="2018-06" db="EMBL/GenBank/DDBJ databases">
        <title>Genomic Encyclopedia of Type Strains, Phase III (KMG-III): the genomes of soil and plant-associated and newly described type strains.</title>
        <authorList>
            <person name="Whitman W."/>
        </authorList>
    </citation>
    <scope>NUCLEOTIDE SEQUENCE [LARGE SCALE GENOMIC DNA]</scope>
    <source>
        <strain evidence="5 6">CECT 7732</strain>
    </source>
</reference>
<protein>
    <submittedName>
        <fullName evidence="5">AraC family transcriptional regulator</fullName>
    </submittedName>
</protein>
<dbReference type="InterPro" id="IPR014710">
    <property type="entry name" value="RmlC-like_jellyroll"/>
</dbReference>
<dbReference type="SUPFAM" id="SSF51182">
    <property type="entry name" value="RmlC-like cupins"/>
    <property type="match status" value="1"/>
</dbReference>
<dbReference type="Pfam" id="PF12833">
    <property type="entry name" value="HTH_18"/>
    <property type="match status" value="1"/>
</dbReference>
<evidence type="ECO:0000313" key="5">
    <source>
        <dbReference type="EMBL" id="RBO83735.1"/>
    </source>
</evidence>
<dbReference type="InterPro" id="IPR011051">
    <property type="entry name" value="RmlC_Cupin_sf"/>
</dbReference>
<comment type="caution">
    <text evidence="5">The sequence shown here is derived from an EMBL/GenBank/DDBJ whole genome shotgun (WGS) entry which is preliminary data.</text>
</comment>
<dbReference type="PROSITE" id="PS01124">
    <property type="entry name" value="HTH_ARAC_FAMILY_2"/>
    <property type="match status" value="1"/>
</dbReference>
<proteinExistence type="predicted"/>
<dbReference type="PANTHER" id="PTHR46796">
    <property type="entry name" value="HTH-TYPE TRANSCRIPTIONAL ACTIVATOR RHAS-RELATED"/>
    <property type="match status" value="1"/>
</dbReference>
<keyword evidence="6" id="KW-1185">Reference proteome</keyword>
<dbReference type="Gene3D" id="2.60.120.10">
    <property type="entry name" value="Jelly Rolls"/>
    <property type="match status" value="1"/>
</dbReference>
<dbReference type="Pfam" id="PF07883">
    <property type="entry name" value="Cupin_2"/>
    <property type="match status" value="1"/>
</dbReference>
<evidence type="ECO:0000256" key="2">
    <source>
        <dbReference type="ARBA" id="ARBA00023125"/>
    </source>
</evidence>
<keyword evidence="1" id="KW-0805">Transcription regulation</keyword>
<dbReference type="AlphaFoldDB" id="A0A366D1E4"/>
<dbReference type="PANTHER" id="PTHR46796:SF10">
    <property type="entry name" value="TRANSCRIPTIONAL ACTIVATOR FEAR"/>
    <property type="match status" value="1"/>
</dbReference>